<keyword evidence="1" id="KW-1133">Transmembrane helix</keyword>
<organism evidence="2 3">
    <name type="scientific">Lutibacter agarilyticus</name>
    <dbReference type="NCBI Taxonomy" id="1109740"/>
    <lineage>
        <taxon>Bacteria</taxon>
        <taxon>Pseudomonadati</taxon>
        <taxon>Bacteroidota</taxon>
        <taxon>Flavobacteriia</taxon>
        <taxon>Flavobacteriales</taxon>
        <taxon>Flavobacteriaceae</taxon>
        <taxon>Lutibacter</taxon>
    </lineage>
</organism>
<dbReference type="OrthoDB" id="9763076at2"/>
<evidence type="ECO:0000313" key="2">
    <source>
        <dbReference type="EMBL" id="SNR31896.1"/>
    </source>
</evidence>
<evidence type="ECO:0000256" key="1">
    <source>
        <dbReference type="SAM" id="Phobius"/>
    </source>
</evidence>
<dbReference type="AlphaFoldDB" id="A0A238VCB4"/>
<evidence type="ECO:0008006" key="4">
    <source>
        <dbReference type="Google" id="ProtNLM"/>
    </source>
</evidence>
<accession>A0A238VCB4</accession>
<dbReference type="PANTHER" id="PTHR37947:SF1">
    <property type="entry name" value="BLL2462 PROTEIN"/>
    <property type="match status" value="1"/>
</dbReference>
<feature type="transmembrane region" description="Helical" evidence="1">
    <location>
        <begin position="38"/>
        <end position="58"/>
    </location>
</feature>
<dbReference type="EMBL" id="FZNT01000001">
    <property type="protein sequence ID" value="SNR31896.1"/>
    <property type="molecule type" value="Genomic_DNA"/>
</dbReference>
<keyword evidence="1" id="KW-0812">Transmembrane</keyword>
<keyword evidence="1" id="KW-0472">Membrane</keyword>
<evidence type="ECO:0000313" key="3">
    <source>
        <dbReference type="Proteomes" id="UP000198384"/>
    </source>
</evidence>
<dbReference type="SUPFAM" id="SSF53300">
    <property type="entry name" value="vWA-like"/>
    <property type="match status" value="1"/>
</dbReference>
<keyword evidence="3" id="KW-1185">Reference proteome</keyword>
<dbReference type="Proteomes" id="UP000198384">
    <property type="component" value="Unassembled WGS sequence"/>
</dbReference>
<feature type="transmembrane region" description="Helical" evidence="1">
    <location>
        <begin position="6"/>
        <end position="26"/>
    </location>
</feature>
<dbReference type="RefSeq" id="WP_089379868.1">
    <property type="nucleotide sequence ID" value="NZ_FZNT01000001.1"/>
</dbReference>
<dbReference type="PANTHER" id="PTHR37947">
    <property type="entry name" value="BLL2462 PROTEIN"/>
    <property type="match status" value="1"/>
</dbReference>
<name>A0A238VCB4_9FLAO</name>
<sequence>METATLLYLILATIAALLLAAFQYLYKSKEKSQLNYWLSFLRFLTFFSIFILLINPSIKKRVVEIVKPNLLVAVDNSASINYNKQTTTVTKVLDVFKSNSALNSKYEVAYYSFGKEVQLADSLAFNETETNISKLLQNFSKIYKEGINPVVLITDGNSTSGNSIEFSTYKSPVYPLVIGDTSVIEDIYISQLNANKYSFINNQFPVELFVNYTGKKAVSKKLSIIHKGKIIHKEVLNFSETENSQISNFYLTANNGGVQYYTAAIENLKNEQNTINNSKTFSVDIIEEKSEIAIVTSVIHPDLGMFKKSIESNKQRTVNIYNINDSELELSDYQLVILYQPTKKFKNLFTEVKDKEINYFIVSGTSTDWGFLNTAQPFFKKESSNVTEHYLPEFNPNYASFINTDIGFESFSPLNNEFGELVFSIPYQTLLYKKIGAITTEQPLLVTFENDAQKIGLFVGEYSWRWRMSSFTATKSFEAFDGFISNLMQYLTSNLKNKRLNSSVKSLFYANETIQVTANYFDKNLNLDTRAKLWLTIINEENNYIHKIPFAITNNRFVAELSNIPPEEYSYTVTVENQSERVSGNFKVLPFDVEQQFSQSNDRGLKILSEKTSGKTFYSDETADLIQTLVNAEASKSIQKATIIKTPLIDWKWLLGFILFLLSFEWFTRKYFGKI</sequence>
<protein>
    <recommendedName>
        <fullName evidence="4">von Willebrand factor type A domain-containing protein</fullName>
    </recommendedName>
</protein>
<gene>
    <name evidence="2" type="ORF">SAMN06265371_101199</name>
</gene>
<proteinExistence type="predicted"/>
<dbReference type="InterPro" id="IPR036465">
    <property type="entry name" value="vWFA_dom_sf"/>
</dbReference>
<reference evidence="2 3" key="1">
    <citation type="submission" date="2017-06" db="EMBL/GenBank/DDBJ databases">
        <authorList>
            <person name="Kim H.J."/>
            <person name="Triplett B.A."/>
        </authorList>
    </citation>
    <scope>NUCLEOTIDE SEQUENCE [LARGE SCALE GENOMIC DNA]</scope>
    <source>
        <strain evidence="2 3">DSM 29150</strain>
    </source>
</reference>